<organism evidence="1 2">
    <name type="scientific">Eleusine coracana subsp. coracana</name>
    <dbReference type="NCBI Taxonomy" id="191504"/>
    <lineage>
        <taxon>Eukaryota</taxon>
        <taxon>Viridiplantae</taxon>
        <taxon>Streptophyta</taxon>
        <taxon>Embryophyta</taxon>
        <taxon>Tracheophyta</taxon>
        <taxon>Spermatophyta</taxon>
        <taxon>Magnoliopsida</taxon>
        <taxon>Liliopsida</taxon>
        <taxon>Poales</taxon>
        <taxon>Poaceae</taxon>
        <taxon>PACMAD clade</taxon>
        <taxon>Chloridoideae</taxon>
        <taxon>Cynodonteae</taxon>
        <taxon>Eleusininae</taxon>
        <taxon>Eleusine</taxon>
    </lineage>
</organism>
<dbReference type="AlphaFoldDB" id="A0AAV5FV41"/>
<proteinExistence type="predicted"/>
<evidence type="ECO:0000313" key="1">
    <source>
        <dbReference type="EMBL" id="GJN39534.1"/>
    </source>
</evidence>
<protein>
    <submittedName>
        <fullName evidence="1">Uncharacterized protein</fullName>
    </submittedName>
</protein>
<reference evidence="1" key="1">
    <citation type="journal article" date="2018" name="DNA Res.">
        <title>Multiple hybrid de novo genome assembly of finger millet, an orphan allotetraploid crop.</title>
        <authorList>
            <person name="Hatakeyama M."/>
            <person name="Aluri S."/>
            <person name="Balachadran M.T."/>
            <person name="Sivarajan S.R."/>
            <person name="Patrignani A."/>
            <person name="Gruter S."/>
            <person name="Poveda L."/>
            <person name="Shimizu-Inatsugi R."/>
            <person name="Baeten J."/>
            <person name="Francoijs K.J."/>
            <person name="Nataraja K.N."/>
            <person name="Reddy Y.A.N."/>
            <person name="Phadnis S."/>
            <person name="Ravikumar R.L."/>
            <person name="Schlapbach R."/>
            <person name="Sreeman S.M."/>
            <person name="Shimizu K.K."/>
        </authorList>
    </citation>
    <scope>NUCLEOTIDE SEQUENCE</scope>
</reference>
<name>A0AAV5FV41_ELECO</name>
<dbReference type="EMBL" id="BQKI01000098">
    <property type="protein sequence ID" value="GJN39534.1"/>
    <property type="molecule type" value="Genomic_DNA"/>
</dbReference>
<evidence type="ECO:0000313" key="2">
    <source>
        <dbReference type="Proteomes" id="UP001054889"/>
    </source>
</evidence>
<dbReference type="Proteomes" id="UP001054889">
    <property type="component" value="Unassembled WGS sequence"/>
</dbReference>
<reference evidence="1" key="2">
    <citation type="submission" date="2021-12" db="EMBL/GenBank/DDBJ databases">
        <title>Resequencing data analysis of finger millet.</title>
        <authorList>
            <person name="Hatakeyama M."/>
            <person name="Aluri S."/>
            <person name="Balachadran M.T."/>
            <person name="Sivarajan S.R."/>
            <person name="Poveda L."/>
            <person name="Shimizu-Inatsugi R."/>
            <person name="Schlapbach R."/>
            <person name="Sreeman S.M."/>
            <person name="Shimizu K.K."/>
        </authorList>
    </citation>
    <scope>NUCLEOTIDE SEQUENCE</scope>
</reference>
<sequence length="297" mass="32401">MADGEEELDVLAEKLRLTPDVLRGPEMPAILANLRDGELVEVVGELAEAGGANQKWARVANYGSLESICQSETLLGFSLGIYLMPYYPVGEVEQLRSGVCKGVSFTILNQGMLTSKLLAASSLRNLIQQPTLLLSKVDEAVEELIAMGCSNDMSSTSNNYLGERKAANLAYFRALLNEGVDPHNTILAIDSSMHKDIYCQSGVFDPCELDLDSNGGCNLTSMSLLKLTEDVTAGNRKTELRRILSFKGKIVEDSINKAESKLLQVLKEFQHGLKNHIRKMEAQACAPSVIGCGYPRK</sequence>
<accession>A0AAV5FV41</accession>
<keyword evidence="2" id="KW-1185">Reference proteome</keyword>
<gene>
    <name evidence="1" type="primary">gb28659</name>
    <name evidence="1" type="ORF">PR202_gb28659</name>
</gene>
<comment type="caution">
    <text evidence="1">The sequence shown here is derived from an EMBL/GenBank/DDBJ whole genome shotgun (WGS) entry which is preliminary data.</text>
</comment>